<proteinExistence type="predicted"/>
<dbReference type="RefSeq" id="WP_212575347.1">
    <property type="nucleotide sequence ID" value="NZ_CP063367.1"/>
</dbReference>
<evidence type="ECO:0000313" key="2">
    <source>
        <dbReference type="Proteomes" id="UP000675994"/>
    </source>
</evidence>
<dbReference type="Proteomes" id="UP000675994">
    <property type="component" value="Chromosome"/>
</dbReference>
<sequence length="72" mass="8476">MEQPTNYDDIKLDLTEGAVERKIYQLIHEYGLSYKQVKRVFDVVDNKLSNYIQNTEISKNKSPLDLTRGRKN</sequence>
<reference evidence="1" key="1">
    <citation type="journal article" date="2021" name="Front. Microbiol.">
        <title>Presence and Characterization of a Novel cfr-Carrying Tn558 Transposon Derivative in Staphylococcus delphini Isolated From Retail Food.</title>
        <authorList>
            <person name="Zhang F."/>
            <person name="Wu S."/>
            <person name="Huang J."/>
            <person name="Yang R."/>
            <person name="Zhang J."/>
            <person name="Lei T."/>
            <person name="Dai J."/>
            <person name="Ding Y."/>
            <person name="Xue L."/>
            <person name="Wang J."/>
            <person name="Chen M."/>
            <person name="Wu Q."/>
        </authorList>
    </citation>
    <scope>NUCLEOTIDE SEQUENCE</scope>
    <source>
        <strain evidence="1">2794-1</strain>
    </source>
</reference>
<organism evidence="1 2">
    <name type="scientific">Staphylococcus delphini</name>
    <dbReference type="NCBI Taxonomy" id="53344"/>
    <lineage>
        <taxon>Bacteria</taxon>
        <taxon>Bacillati</taxon>
        <taxon>Bacillota</taxon>
        <taxon>Bacilli</taxon>
        <taxon>Bacillales</taxon>
        <taxon>Staphylococcaceae</taxon>
        <taxon>Staphylococcus</taxon>
        <taxon>Staphylococcus intermedius group</taxon>
    </lineage>
</organism>
<evidence type="ECO:0000313" key="1">
    <source>
        <dbReference type="EMBL" id="QUM70300.1"/>
    </source>
</evidence>
<name>A0AAQ0D913_9STAP</name>
<protein>
    <submittedName>
        <fullName evidence="1">Uncharacterized protein</fullName>
    </submittedName>
</protein>
<dbReference type="EMBL" id="CP063367">
    <property type="protein sequence ID" value="QUM70300.1"/>
    <property type="molecule type" value="Genomic_DNA"/>
</dbReference>
<accession>A0AAQ0D913</accession>
<gene>
    <name evidence="1" type="ORF">IPU22_05150</name>
</gene>
<dbReference type="AlphaFoldDB" id="A0AAQ0D913"/>